<comment type="caution">
    <text evidence="1">The sequence shown here is derived from an EMBL/GenBank/DDBJ whole genome shotgun (WGS) entry which is preliminary data.</text>
</comment>
<reference evidence="1 2" key="1">
    <citation type="journal article" date="2019" name="Sci. Rep.">
        <title>Orb-weaving spider Araneus ventricosus genome elucidates the spidroin gene catalogue.</title>
        <authorList>
            <person name="Kono N."/>
            <person name="Nakamura H."/>
            <person name="Ohtoshi R."/>
            <person name="Moran D.A.P."/>
            <person name="Shinohara A."/>
            <person name="Yoshida Y."/>
            <person name="Fujiwara M."/>
            <person name="Mori M."/>
            <person name="Tomita M."/>
            <person name="Arakawa K."/>
        </authorList>
    </citation>
    <scope>NUCLEOTIDE SEQUENCE [LARGE SCALE GENOMIC DNA]</scope>
</reference>
<sequence>MAASGRSRVGGCDVTCIRSIWYELTISHLLRQGSESPQGNRLLLLPAVPRHPNQWCHQESKPSCRAVFWFIQTQEHLDHQIVENENLQALIDSQNKTIESLTNRLTVSLEDAISACSKIIRLAQTEEWEKSKYCDKYTWLREFNYKKISFSRNSEVLIFRFLSRSLPLNIVLYKCRLIDSPNCAVCQTPKTWEHFVLACPQFENARDSLRSNLGCIPLSIGLVTFLFVDG</sequence>
<evidence type="ECO:0008006" key="3">
    <source>
        <dbReference type="Google" id="ProtNLM"/>
    </source>
</evidence>
<dbReference type="Proteomes" id="UP000499080">
    <property type="component" value="Unassembled WGS sequence"/>
</dbReference>
<keyword evidence="2" id="KW-1185">Reference proteome</keyword>
<proteinExistence type="predicted"/>
<organism evidence="1 2">
    <name type="scientific">Araneus ventricosus</name>
    <name type="common">Orbweaver spider</name>
    <name type="synonym">Epeira ventricosa</name>
    <dbReference type="NCBI Taxonomy" id="182803"/>
    <lineage>
        <taxon>Eukaryota</taxon>
        <taxon>Metazoa</taxon>
        <taxon>Ecdysozoa</taxon>
        <taxon>Arthropoda</taxon>
        <taxon>Chelicerata</taxon>
        <taxon>Arachnida</taxon>
        <taxon>Araneae</taxon>
        <taxon>Araneomorphae</taxon>
        <taxon>Entelegynae</taxon>
        <taxon>Araneoidea</taxon>
        <taxon>Araneidae</taxon>
        <taxon>Araneus</taxon>
    </lineage>
</organism>
<evidence type="ECO:0000313" key="2">
    <source>
        <dbReference type="Proteomes" id="UP000499080"/>
    </source>
</evidence>
<dbReference type="OrthoDB" id="421040at2759"/>
<dbReference type="AlphaFoldDB" id="A0A4Y2AWL5"/>
<accession>A0A4Y2AWL5</accession>
<dbReference type="EMBL" id="BGPR01000034">
    <property type="protein sequence ID" value="GBL83669.1"/>
    <property type="molecule type" value="Genomic_DNA"/>
</dbReference>
<protein>
    <recommendedName>
        <fullName evidence="3">Reverse transcriptase zinc-binding domain-containing protein</fullName>
    </recommendedName>
</protein>
<evidence type="ECO:0000313" key="1">
    <source>
        <dbReference type="EMBL" id="GBL83669.1"/>
    </source>
</evidence>
<name>A0A4Y2AWL5_ARAVE</name>
<gene>
    <name evidence="1" type="ORF">AVEN_132599_1</name>
</gene>